<name>A6VWW4_MARMS</name>
<dbReference type="AlphaFoldDB" id="A6VWW4"/>
<dbReference type="EMBL" id="CP000749">
    <property type="protein sequence ID" value="ABR70943.1"/>
    <property type="molecule type" value="Genomic_DNA"/>
</dbReference>
<dbReference type="HOGENOM" id="CLU_2479688_0_0_6"/>
<dbReference type="KEGG" id="mmw:Mmwyl1_2021"/>
<keyword evidence="1" id="KW-0732">Signal</keyword>
<organism evidence="2">
    <name type="scientific">Marinomonas sp. (strain MWYL1)</name>
    <dbReference type="NCBI Taxonomy" id="400668"/>
    <lineage>
        <taxon>Bacteria</taxon>
        <taxon>Pseudomonadati</taxon>
        <taxon>Pseudomonadota</taxon>
        <taxon>Gammaproteobacteria</taxon>
        <taxon>Oceanospirillales</taxon>
        <taxon>Oceanospirillaceae</taxon>
        <taxon>Marinomonas</taxon>
    </lineage>
</organism>
<accession>A6VWW4</accession>
<reference evidence="2" key="1">
    <citation type="submission" date="2007-06" db="EMBL/GenBank/DDBJ databases">
        <title>Complete sequence of Marinomonas sp. MWYL1.</title>
        <authorList>
            <consortium name="US DOE Joint Genome Institute"/>
            <person name="Copeland A."/>
            <person name="Lucas S."/>
            <person name="Lapidus A."/>
            <person name="Barry K."/>
            <person name="Glavina del Rio T."/>
            <person name="Dalin E."/>
            <person name="Tice H."/>
            <person name="Pitluck S."/>
            <person name="Kiss H."/>
            <person name="Brettin T."/>
            <person name="Bruce D."/>
            <person name="Detter J.C."/>
            <person name="Han C."/>
            <person name="Schmutz J."/>
            <person name="Larimer F."/>
            <person name="Land M."/>
            <person name="Hauser L."/>
            <person name="Kyrpides N."/>
            <person name="Kim E."/>
            <person name="Johnston A.W.B."/>
            <person name="Todd J.D."/>
            <person name="Rogers R."/>
            <person name="Wexler M."/>
            <person name="Bond P.L."/>
            <person name="Li Y."/>
            <person name="Richardson P."/>
        </authorList>
    </citation>
    <scope>NUCLEOTIDE SEQUENCE [LARGE SCALE GENOMIC DNA]</scope>
    <source>
        <strain evidence="2">MWYL1</strain>
    </source>
</reference>
<feature type="chain" id="PRO_5002704370" evidence="1">
    <location>
        <begin position="30"/>
        <end position="87"/>
    </location>
</feature>
<dbReference type="STRING" id="400668.Mmwyl1_2021"/>
<proteinExistence type="predicted"/>
<protein>
    <submittedName>
        <fullName evidence="2">Uncharacterized protein</fullName>
    </submittedName>
</protein>
<feature type="signal peptide" evidence="1">
    <location>
        <begin position="1"/>
        <end position="29"/>
    </location>
</feature>
<gene>
    <name evidence="2" type="ordered locus">Mmwyl1_2021</name>
</gene>
<evidence type="ECO:0000256" key="1">
    <source>
        <dbReference type="SAM" id="SignalP"/>
    </source>
</evidence>
<evidence type="ECO:0000313" key="2">
    <source>
        <dbReference type="EMBL" id="ABR70943.1"/>
    </source>
</evidence>
<sequence length="87" mass="9590">MGKIMLFKTSLSVGLIGISAFLTSTSALAFDDYCTPKLDAYLSNVQKTVDSKYVSERQKDVAQKVLDKVKASRNDTKDCVLIDKLLP</sequence>